<dbReference type="GO" id="GO:0003677">
    <property type="term" value="F:DNA binding"/>
    <property type="evidence" value="ECO:0007669"/>
    <property type="project" value="UniProtKB-KW"/>
</dbReference>
<keyword evidence="2" id="KW-0238">DNA-binding</keyword>
<organism evidence="6 7">
    <name type="scientific">Roseivivax isoporae LMG 25204</name>
    <dbReference type="NCBI Taxonomy" id="1449351"/>
    <lineage>
        <taxon>Bacteria</taxon>
        <taxon>Pseudomonadati</taxon>
        <taxon>Pseudomonadota</taxon>
        <taxon>Alphaproteobacteria</taxon>
        <taxon>Rhodobacterales</taxon>
        <taxon>Roseobacteraceae</taxon>
        <taxon>Roseivivax</taxon>
    </lineage>
</organism>
<evidence type="ECO:0000256" key="4">
    <source>
        <dbReference type="SAM" id="MobiDB-lite"/>
    </source>
</evidence>
<evidence type="ECO:0000256" key="2">
    <source>
        <dbReference type="ARBA" id="ARBA00023125"/>
    </source>
</evidence>
<reference evidence="6 7" key="1">
    <citation type="submission" date="2014-01" db="EMBL/GenBank/DDBJ databases">
        <title>Roseivivax isoporae LMG 25204 Genome Sequencing.</title>
        <authorList>
            <person name="Lai Q."/>
            <person name="Li G."/>
            <person name="Shao Z."/>
        </authorList>
    </citation>
    <scope>NUCLEOTIDE SEQUENCE [LARGE SCALE GENOMIC DNA]</scope>
    <source>
        <strain evidence="6 7">LMG 25204</strain>
    </source>
</reference>
<dbReference type="Proteomes" id="UP000023430">
    <property type="component" value="Unassembled WGS sequence"/>
</dbReference>
<dbReference type="SUPFAM" id="SSF48008">
    <property type="entry name" value="GntR ligand-binding domain-like"/>
    <property type="match status" value="1"/>
</dbReference>
<keyword evidence="7" id="KW-1185">Reference proteome</keyword>
<dbReference type="OrthoDB" id="8638122at2"/>
<name>X7FD88_9RHOB</name>
<keyword evidence="1" id="KW-0805">Transcription regulation</keyword>
<gene>
    <name evidence="6" type="ORF">RISW2_19770</name>
</gene>
<dbReference type="AlphaFoldDB" id="X7FD88"/>
<dbReference type="eggNOG" id="COG1802">
    <property type="taxonomic scope" value="Bacteria"/>
</dbReference>
<feature type="compositionally biased region" description="Low complexity" evidence="4">
    <location>
        <begin position="218"/>
        <end position="233"/>
    </location>
</feature>
<dbReference type="Gene3D" id="1.10.10.10">
    <property type="entry name" value="Winged helix-like DNA-binding domain superfamily/Winged helix DNA-binding domain"/>
    <property type="match status" value="1"/>
</dbReference>
<dbReference type="Pfam" id="PF00392">
    <property type="entry name" value="GntR"/>
    <property type="match status" value="1"/>
</dbReference>
<comment type="caution">
    <text evidence="6">The sequence shown here is derived from an EMBL/GenBank/DDBJ whole genome shotgun (WGS) entry which is preliminary data.</text>
</comment>
<evidence type="ECO:0000313" key="7">
    <source>
        <dbReference type="Proteomes" id="UP000023430"/>
    </source>
</evidence>
<dbReference type="InterPro" id="IPR000524">
    <property type="entry name" value="Tscrpt_reg_HTH_GntR"/>
</dbReference>
<evidence type="ECO:0000256" key="1">
    <source>
        <dbReference type="ARBA" id="ARBA00023015"/>
    </source>
</evidence>
<feature type="region of interest" description="Disordered" evidence="4">
    <location>
        <begin position="218"/>
        <end position="257"/>
    </location>
</feature>
<dbReference type="EMBL" id="JAME01000006">
    <property type="protein sequence ID" value="ETX30026.1"/>
    <property type="molecule type" value="Genomic_DNA"/>
</dbReference>
<dbReference type="InterPro" id="IPR036388">
    <property type="entry name" value="WH-like_DNA-bd_sf"/>
</dbReference>
<protein>
    <recommendedName>
        <fullName evidence="5">HTH gntR-type domain-containing protein</fullName>
    </recommendedName>
</protein>
<dbReference type="Gene3D" id="1.20.120.530">
    <property type="entry name" value="GntR ligand-binding domain-like"/>
    <property type="match status" value="1"/>
</dbReference>
<dbReference type="SUPFAM" id="SSF46785">
    <property type="entry name" value="Winged helix' DNA-binding domain"/>
    <property type="match status" value="1"/>
</dbReference>
<dbReference type="STRING" id="1449351.RISW2_19770"/>
<keyword evidence="3" id="KW-0804">Transcription</keyword>
<dbReference type="SMART" id="SM00345">
    <property type="entry name" value="HTH_GNTR"/>
    <property type="match status" value="1"/>
</dbReference>
<feature type="compositionally biased region" description="Basic and acidic residues" evidence="4">
    <location>
        <begin position="234"/>
        <end position="257"/>
    </location>
</feature>
<dbReference type="InterPro" id="IPR008920">
    <property type="entry name" value="TF_FadR/GntR_C"/>
</dbReference>
<evidence type="ECO:0000256" key="3">
    <source>
        <dbReference type="ARBA" id="ARBA00023163"/>
    </source>
</evidence>
<dbReference type="PANTHER" id="PTHR43537">
    <property type="entry name" value="TRANSCRIPTIONAL REGULATOR, GNTR FAMILY"/>
    <property type="match status" value="1"/>
</dbReference>
<sequence>MFDPQSPFTPTAPGPEPMQDFAYRRLRDAIMCCDLAPGATLSEGALAARFSLGRAAVRSALARLSESGIIEAAARRGWQVAPVTGAELRRIVAARLRIEPALAHVPLDPEEAALLQGRDALVRRSFDAGDRAAAHAAARQLRDTLAARLDNPFLARALADLWDRGARILALGPASPPVPLAPLFAALARRDAGAAETAIAAQIESFRATATDILLDAARVAPPAPGPRRGNAGRPDHVEPTTDRTDRGDRPCPEHWD</sequence>
<dbReference type="GO" id="GO:0003700">
    <property type="term" value="F:DNA-binding transcription factor activity"/>
    <property type="evidence" value="ECO:0007669"/>
    <property type="project" value="InterPro"/>
</dbReference>
<evidence type="ECO:0000313" key="6">
    <source>
        <dbReference type="EMBL" id="ETX30026.1"/>
    </source>
</evidence>
<accession>X7FD88</accession>
<dbReference type="RefSeq" id="WP_051491815.1">
    <property type="nucleotide sequence ID" value="NZ_JAME01000006.1"/>
</dbReference>
<proteinExistence type="predicted"/>
<dbReference type="PROSITE" id="PS50949">
    <property type="entry name" value="HTH_GNTR"/>
    <property type="match status" value="1"/>
</dbReference>
<dbReference type="PANTHER" id="PTHR43537:SF45">
    <property type="entry name" value="GNTR FAMILY REGULATORY PROTEIN"/>
    <property type="match status" value="1"/>
</dbReference>
<dbReference type="InterPro" id="IPR036390">
    <property type="entry name" value="WH_DNA-bd_sf"/>
</dbReference>
<evidence type="ECO:0000259" key="5">
    <source>
        <dbReference type="PROSITE" id="PS50949"/>
    </source>
</evidence>
<feature type="domain" description="HTH gntR-type" evidence="5">
    <location>
        <begin position="16"/>
        <end position="83"/>
    </location>
</feature>